<evidence type="ECO:0000313" key="2">
    <source>
        <dbReference type="EMBL" id="UWP79066.1"/>
    </source>
</evidence>
<keyword evidence="1" id="KW-0812">Transmembrane</keyword>
<feature type="transmembrane region" description="Helical" evidence="1">
    <location>
        <begin position="100"/>
        <end position="121"/>
    </location>
</feature>
<name>A0ABY5VQH6_9ACTN</name>
<keyword evidence="1" id="KW-1133">Transmembrane helix</keyword>
<dbReference type="Proteomes" id="UP001059617">
    <property type="component" value="Chromosome"/>
</dbReference>
<dbReference type="RefSeq" id="WP_259856567.1">
    <property type="nucleotide sequence ID" value="NZ_BAAAST010000051.1"/>
</dbReference>
<gene>
    <name evidence="2" type="ORF">Dfulv_28300</name>
</gene>
<feature type="transmembrane region" description="Helical" evidence="1">
    <location>
        <begin position="199"/>
        <end position="216"/>
    </location>
</feature>
<accession>A0ABY5VQH6</accession>
<proteinExistence type="predicted"/>
<sequence length="221" mass="22814">MTTAATARTTPEIPLRRAAVVAGAALLAMTVLAGVSFAVLNSLVVAGDAAQTARNIRGDELLFRASACGFTAVAVLDVVVAWGLYGLLAPVDRGLATIAAWLRVGYAAAFLTAQGNLLAAANTPAGGDPGDVSAAVTAFQHGWDVALVMFGAHLFAVGWLVLRSGYVPAPIGVLLMIAALGYLVDSFGKLLVAGYDAEVAGFTFLGEVLLMAWLLWRGRRL</sequence>
<organism evidence="2 3">
    <name type="scientific">Dactylosporangium fulvum</name>
    <dbReference type="NCBI Taxonomy" id="53359"/>
    <lineage>
        <taxon>Bacteria</taxon>
        <taxon>Bacillati</taxon>
        <taxon>Actinomycetota</taxon>
        <taxon>Actinomycetes</taxon>
        <taxon>Micromonosporales</taxon>
        <taxon>Micromonosporaceae</taxon>
        <taxon>Dactylosporangium</taxon>
    </lineage>
</organism>
<dbReference type="Pfam" id="PF14329">
    <property type="entry name" value="DUF4386"/>
    <property type="match status" value="1"/>
</dbReference>
<evidence type="ECO:0000256" key="1">
    <source>
        <dbReference type="SAM" id="Phobius"/>
    </source>
</evidence>
<dbReference type="EMBL" id="CP073720">
    <property type="protein sequence ID" value="UWP79066.1"/>
    <property type="molecule type" value="Genomic_DNA"/>
</dbReference>
<feature type="transmembrane region" description="Helical" evidence="1">
    <location>
        <begin position="18"/>
        <end position="41"/>
    </location>
</feature>
<keyword evidence="3" id="KW-1185">Reference proteome</keyword>
<evidence type="ECO:0000313" key="3">
    <source>
        <dbReference type="Proteomes" id="UP001059617"/>
    </source>
</evidence>
<feature type="transmembrane region" description="Helical" evidence="1">
    <location>
        <begin position="169"/>
        <end position="187"/>
    </location>
</feature>
<keyword evidence="1" id="KW-0472">Membrane</keyword>
<feature type="transmembrane region" description="Helical" evidence="1">
    <location>
        <begin position="61"/>
        <end position="88"/>
    </location>
</feature>
<reference evidence="2" key="1">
    <citation type="submission" date="2021-04" db="EMBL/GenBank/DDBJ databases">
        <authorList>
            <person name="Hartkoorn R.C."/>
            <person name="Beaudoing E."/>
            <person name="Hot D."/>
        </authorList>
    </citation>
    <scope>NUCLEOTIDE SEQUENCE</scope>
    <source>
        <strain evidence="2">NRRL B-16292</strain>
    </source>
</reference>
<dbReference type="InterPro" id="IPR025495">
    <property type="entry name" value="DUF4386"/>
</dbReference>
<reference evidence="2" key="2">
    <citation type="submission" date="2022-09" db="EMBL/GenBank/DDBJ databases">
        <title>Biosynthetic gene clusters of Dactylosporangioum fulvum.</title>
        <authorList>
            <person name="Caradec T."/>
        </authorList>
    </citation>
    <scope>NUCLEOTIDE SEQUENCE</scope>
    <source>
        <strain evidence="2">NRRL B-16292</strain>
    </source>
</reference>
<protein>
    <submittedName>
        <fullName evidence="2">DUF4386 domain-containing protein</fullName>
    </submittedName>
</protein>
<feature type="transmembrane region" description="Helical" evidence="1">
    <location>
        <begin position="141"/>
        <end position="162"/>
    </location>
</feature>